<evidence type="ECO:0000313" key="1">
    <source>
        <dbReference type="EMBL" id="CAE0417209.1"/>
    </source>
</evidence>
<sequence length="231" mass="26507">MAPLIVDNPENDAFSATRFSLPMRSQLTEQTSCKPVRTRKVKFGKPIIIQEDPQYFDDTDDATKWWNADDLQEIRQEAKRISGELRGKGSANPSSCFLTLAHRKTTLMLASDFKNLMKLPRSTPDKDLHQWCSWNDGRRGLERFSSQAFWCFRRKDISNYRGGIVDEYTRQKQAGYHDPDVIGKLAREASRRPRTFALFMGEADALEASSILAEVAPVRRAPPRKRSKTEH</sequence>
<dbReference type="EMBL" id="HBIM01018438">
    <property type="protein sequence ID" value="CAE0417209.1"/>
    <property type="molecule type" value="Transcribed_RNA"/>
</dbReference>
<proteinExistence type="predicted"/>
<gene>
    <name evidence="1" type="ORF">ACOF00016_LOCUS14140</name>
</gene>
<name>A0A7S3LAT0_9STRA</name>
<reference evidence="1" key="1">
    <citation type="submission" date="2021-01" db="EMBL/GenBank/DDBJ databases">
        <authorList>
            <person name="Corre E."/>
            <person name="Pelletier E."/>
            <person name="Niang G."/>
            <person name="Scheremetjew M."/>
            <person name="Finn R."/>
            <person name="Kale V."/>
            <person name="Holt S."/>
            <person name="Cochrane G."/>
            <person name="Meng A."/>
            <person name="Brown T."/>
            <person name="Cohen L."/>
        </authorList>
    </citation>
    <scope>NUCLEOTIDE SEQUENCE</scope>
    <source>
        <strain evidence="1">CCMP127</strain>
    </source>
</reference>
<accession>A0A7S3LAT0</accession>
<organism evidence="1">
    <name type="scientific">Amphora coffeiformis</name>
    <dbReference type="NCBI Taxonomy" id="265554"/>
    <lineage>
        <taxon>Eukaryota</taxon>
        <taxon>Sar</taxon>
        <taxon>Stramenopiles</taxon>
        <taxon>Ochrophyta</taxon>
        <taxon>Bacillariophyta</taxon>
        <taxon>Bacillariophyceae</taxon>
        <taxon>Bacillariophycidae</taxon>
        <taxon>Thalassiophysales</taxon>
        <taxon>Catenulaceae</taxon>
        <taxon>Amphora</taxon>
    </lineage>
</organism>
<dbReference type="AlphaFoldDB" id="A0A7S3LAT0"/>
<protein>
    <submittedName>
        <fullName evidence="1">Uncharacterized protein</fullName>
    </submittedName>
</protein>